<evidence type="ECO:0000313" key="3">
    <source>
        <dbReference type="Proteomes" id="UP000783863"/>
    </source>
</evidence>
<feature type="transmembrane region" description="Helical" evidence="1">
    <location>
        <begin position="67"/>
        <end position="84"/>
    </location>
</feature>
<evidence type="ECO:0000313" key="2">
    <source>
        <dbReference type="EMBL" id="MBX0305743.1"/>
    </source>
</evidence>
<keyword evidence="1" id="KW-1133">Transmembrane helix</keyword>
<comment type="caution">
    <text evidence="2">The sequence shown here is derived from an EMBL/GenBank/DDBJ whole genome shotgun (WGS) entry which is preliminary data.</text>
</comment>
<keyword evidence="3" id="KW-1185">Reference proteome</keyword>
<proteinExistence type="predicted"/>
<keyword evidence="1" id="KW-0472">Membrane</keyword>
<dbReference type="Proteomes" id="UP000783863">
    <property type="component" value="Unassembled WGS sequence"/>
</dbReference>
<dbReference type="RefSeq" id="WP_220589936.1">
    <property type="nucleotide sequence ID" value="NZ_RKLQ01000005.1"/>
</dbReference>
<dbReference type="AlphaFoldDB" id="A0A8J8CCY5"/>
<protein>
    <submittedName>
        <fullName evidence="2">Uncharacterized protein</fullName>
    </submittedName>
</protein>
<organism evidence="2 3">
    <name type="scientific">Haloarcula salinisoli</name>
    <dbReference type="NCBI Taxonomy" id="2487746"/>
    <lineage>
        <taxon>Archaea</taxon>
        <taxon>Methanobacteriati</taxon>
        <taxon>Methanobacteriota</taxon>
        <taxon>Stenosarchaea group</taxon>
        <taxon>Halobacteria</taxon>
        <taxon>Halobacteriales</taxon>
        <taxon>Haloarculaceae</taxon>
        <taxon>Haloarcula</taxon>
    </lineage>
</organism>
<feature type="transmembrane region" description="Helical" evidence="1">
    <location>
        <begin position="37"/>
        <end position="58"/>
    </location>
</feature>
<reference evidence="2" key="1">
    <citation type="submission" date="2021-06" db="EMBL/GenBank/DDBJ databases">
        <title>Halomicroarcula sp. F24A a new haloarchaeum isolated from saline soil.</title>
        <authorList>
            <person name="Duran-Viseras A."/>
            <person name="Sanchez-Porro C."/>
            <person name="Ventosa A."/>
        </authorList>
    </citation>
    <scope>NUCLEOTIDE SEQUENCE</scope>
    <source>
        <strain evidence="2">F24A</strain>
    </source>
</reference>
<gene>
    <name evidence="2" type="ORF">EGD98_19045</name>
</gene>
<evidence type="ECO:0000256" key="1">
    <source>
        <dbReference type="SAM" id="Phobius"/>
    </source>
</evidence>
<dbReference type="EMBL" id="RKLQ01000005">
    <property type="protein sequence ID" value="MBX0305743.1"/>
    <property type="molecule type" value="Genomic_DNA"/>
</dbReference>
<sequence>MLRFTLGAVGGGIVLLGAAIALEDSLRRLPCRVGGGLVQFCISAGVGLVVSPIALVAARADLPYHRWLWSASVVLYGWALFRLVHDIRHGPTAA</sequence>
<accession>A0A8J8CCY5</accession>
<name>A0A8J8CCY5_9EURY</name>
<keyword evidence="1" id="KW-0812">Transmembrane</keyword>